<feature type="domain" description="TPM" evidence="1">
    <location>
        <begin position="74"/>
        <end position="194"/>
    </location>
</feature>
<dbReference type="InterPro" id="IPR007621">
    <property type="entry name" value="TPM_dom"/>
</dbReference>
<dbReference type="Gene3D" id="3.10.310.50">
    <property type="match status" value="1"/>
</dbReference>
<dbReference type="PANTHER" id="PTHR35514">
    <property type="entry name" value="THYLAKOID LUMENAL 15.0 KDA PROTEIN 2, CHLOROPLASTIC"/>
    <property type="match status" value="1"/>
</dbReference>
<reference evidence="2" key="1">
    <citation type="submission" date="2020-10" db="EMBL/GenBank/DDBJ databases">
        <title>Unveiling of a novel bifunctional photoreceptor, Dualchrome1, isolated from a cosmopolitan green alga.</title>
        <authorList>
            <person name="Suzuki S."/>
            <person name="Kawachi M."/>
        </authorList>
    </citation>
    <scope>NUCLEOTIDE SEQUENCE</scope>
    <source>
        <strain evidence="2">NIES 2893</strain>
    </source>
</reference>
<dbReference type="EMBL" id="BNJQ01000006">
    <property type="protein sequence ID" value="GHP03886.1"/>
    <property type="molecule type" value="Genomic_DNA"/>
</dbReference>
<evidence type="ECO:0000259" key="1">
    <source>
        <dbReference type="Pfam" id="PF04536"/>
    </source>
</evidence>
<keyword evidence="3" id="KW-1185">Reference proteome</keyword>
<protein>
    <recommendedName>
        <fullName evidence="1">TPM domain-containing protein</fullName>
    </recommendedName>
</protein>
<dbReference type="PANTHER" id="PTHR35514:SF1">
    <property type="entry name" value="THYLAKOID LUMENAL 15.0 KDA PROTEIN 2, CHLOROPLASTIC"/>
    <property type="match status" value="1"/>
</dbReference>
<organism evidence="2 3">
    <name type="scientific">Pycnococcus provasolii</name>
    <dbReference type="NCBI Taxonomy" id="41880"/>
    <lineage>
        <taxon>Eukaryota</taxon>
        <taxon>Viridiplantae</taxon>
        <taxon>Chlorophyta</taxon>
        <taxon>Pseudoscourfieldiophyceae</taxon>
        <taxon>Pseudoscourfieldiales</taxon>
        <taxon>Pycnococcaceae</taxon>
        <taxon>Pycnococcus</taxon>
    </lineage>
</organism>
<sequence>MSSLRMLATAHSSNSNVRQPLRLTPLRLTRRNLAAIIGVSGLVGPLTGPRPALARRLEGVNKPELLPKEKNKVVIDVAGFLSEGQEKRITTLIEGVEKDTGVKLRLLTQNYPETPGLAIKDYWGVDDDTVVFVADPSFGKSGGNILNFNIGTNVDLQIPPNFWSRLSGKYGATVYWQNSGEDAAIENAVSAIATCAREPPGKLQCSKVQGAFGEDDTSGKWGDFFSGTKLLVGTLEKREGGGRARGGDGRARGVGGVGGCGGDDSASIKM</sequence>
<dbReference type="Pfam" id="PF04536">
    <property type="entry name" value="TPM_phosphatase"/>
    <property type="match status" value="1"/>
</dbReference>
<dbReference type="Proteomes" id="UP000660262">
    <property type="component" value="Unassembled WGS sequence"/>
</dbReference>
<evidence type="ECO:0000313" key="2">
    <source>
        <dbReference type="EMBL" id="GHP03886.1"/>
    </source>
</evidence>
<evidence type="ECO:0000313" key="3">
    <source>
        <dbReference type="Proteomes" id="UP000660262"/>
    </source>
</evidence>
<proteinExistence type="predicted"/>
<dbReference type="OrthoDB" id="417797at2759"/>
<name>A0A830H9B4_9CHLO</name>
<comment type="caution">
    <text evidence="2">The sequence shown here is derived from an EMBL/GenBank/DDBJ whole genome shotgun (WGS) entry which is preliminary data.</text>
</comment>
<dbReference type="AlphaFoldDB" id="A0A830H9B4"/>
<gene>
    <name evidence="2" type="ORF">PPROV_000264000</name>
</gene>
<accession>A0A830H9B4</accession>